<evidence type="ECO:0000256" key="2">
    <source>
        <dbReference type="ARBA" id="ARBA00004673"/>
    </source>
</evidence>
<organism evidence="8 9">
    <name type="scientific">Marasmiellus scandens</name>
    <dbReference type="NCBI Taxonomy" id="2682957"/>
    <lineage>
        <taxon>Eukaryota</taxon>
        <taxon>Fungi</taxon>
        <taxon>Dikarya</taxon>
        <taxon>Basidiomycota</taxon>
        <taxon>Agaricomycotina</taxon>
        <taxon>Agaricomycetes</taxon>
        <taxon>Agaricomycetidae</taxon>
        <taxon>Agaricales</taxon>
        <taxon>Marasmiineae</taxon>
        <taxon>Omphalotaceae</taxon>
        <taxon>Marasmiellus</taxon>
    </lineage>
</organism>
<dbReference type="InterPro" id="IPR004202">
    <property type="entry name" value="COX7C/Cox8"/>
</dbReference>
<keyword evidence="6 7" id="KW-0472">Membrane</keyword>
<proteinExistence type="inferred from homology"/>
<evidence type="ECO:0000256" key="5">
    <source>
        <dbReference type="ARBA" id="ARBA00023128"/>
    </source>
</evidence>
<dbReference type="Gene3D" id="4.10.49.10">
    <property type="entry name" value="Cytochrome c oxidase subunit VIIc"/>
    <property type="match status" value="1"/>
</dbReference>
<keyword evidence="9" id="KW-1185">Reference proteome</keyword>
<gene>
    <name evidence="8" type="ORF">VKT23_018471</name>
</gene>
<dbReference type="Proteomes" id="UP001498398">
    <property type="component" value="Unassembled WGS sequence"/>
</dbReference>
<comment type="similarity">
    <text evidence="3">Belongs to the cytochrome c oxidase VIIc family.</text>
</comment>
<evidence type="ECO:0000256" key="4">
    <source>
        <dbReference type="ARBA" id="ARBA00022792"/>
    </source>
</evidence>
<name>A0ABR1INV5_9AGAR</name>
<evidence type="ECO:0000313" key="8">
    <source>
        <dbReference type="EMBL" id="KAK7437573.1"/>
    </source>
</evidence>
<comment type="subcellular location">
    <subcellularLocation>
        <location evidence="1">Mitochondrion inner membrane</location>
        <topology evidence="1">Single-pass membrane protein</topology>
    </subcellularLocation>
</comment>
<keyword evidence="7" id="KW-0812">Transmembrane</keyword>
<evidence type="ECO:0000313" key="9">
    <source>
        <dbReference type="Proteomes" id="UP001498398"/>
    </source>
</evidence>
<comment type="caution">
    <text evidence="8">The sequence shown here is derived from an EMBL/GenBank/DDBJ whole genome shotgun (WGS) entry which is preliminary data.</text>
</comment>
<protein>
    <recommendedName>
        <fullName evidence="10">Cytochrome c oxidase subunit VIIc</fullName>
    </recommendedName>
</protein>
<evidence type="ECO:0000256" key="3">
    <source>
        <dbReference type="ARBA" id="ARBA00010514"/>
    </source>
</evidence>
<keyword evidence="7" id="KW-1133">Transmembrane helix</keyword>
<reference evidence="8 9" key="1">
    <citation type="submission" date="2024-01" db="EMBL/GenBank/DDBJ databases">
        <title>A draft genome for the cacao thread blight pathogen Marasmiellus scandens.</title>
        <authorList>
            <person name="Baruah I.K."/>
            <person name="Leung J."/>
            <person name="Bukari Y."/>
            <person name="Amoako-Attah I."/>
            <person name="Meinhardt L.W."/>
            <person name="Bailey B.A."/>
            <person name="Cohen S.P."/>
        </authorList>
    </citation>
    <scope>NUCLEOTIDE SEQUENCE [LARGE SCALE GENOMIC DNA]</scope>
    <source>
        <strain evidence="8 9">GH-19</strain>
    </source>
</reference>
<accession>A0ABR1INV5</accession>
<dbReference type="Pfam" id="PF02935">
    <property type="entry name" value="COX7C"/>
    <property type="match status" value="1"/>
</dbReference>
<dbReference type="InterPro" id="IPR036636">
    <property type="entry name" value="COX7C/Cox8_sf"/>
</dbReference>
<evidence type="ECO:0000256" key="7">
    <source>
        <dbReference type="SAM" id="Phobius"/>
    </source>
</evidence>
<evidence type="ECO:0008006" key="10">
    <source>
        <dbReference type="Google" id="ProtNLM"/>
    </source>
</evidence>
<feature type="transmembrane region" description="Helical" evidence="7">
    <location>
        <begin position="70"/>
        <end position="89"/>
    </location>
</feature>
<comment type="pathway">
    <text evidence="2">Energy metabolism; oxidative phosphorylation.</text>
</comment>
<evidence type="ECO:0000256" key="1">
    <source>
        <dbReference type="ARBA" id="ARBA00004434"/>
    </source>
</evidence>
<keyword evidence="5" id="KW-0496">Mitochondrion</keyword>
<dbReference type="EMBL" id="JBANRG010000084">
    <property type="protein sequence ID" value="KAK7437573.1"/>
    <property type="molecule type" value="Genomic_DNA"/>
</dbReference>
<sequence>MVPLQAPHLTMIGSQLATSIRTSSRFAPRLTARVQGYHSHPPIQISGRVHTNTEHMPFNYLNKRAFTRKYIAYLGAGIALPWIAVWWTWHRTGGFKNPTDKIDWSIHHMK</sequence>
<keyword evidence="4" id="KW-0999">Mitochondrion inner membrane</keyword>
<evidence type="ECO:0000256" key="6">
    <source>
        <dbReference type="ARBA" id="ARBA00023136"/>
    </source>
</evidence>